<evidence type="ECO:0000256" key="1">
    <source>
        <dbReference type="SAM" id="MobiDB-lite"/>
    </source>
</evidence>
<feature type="compositionally biased region" description="Basic and acidic residues" evidence="1">
    <location>
        <begin position="285"/>
        <end position="300"/>
    </location>
</feature>
<feature type="compositionally biased region" description="Polar residues" evidence="1">
    <location>
        <begin position="360"/>
        <end position="376"/>
    </location>
</feature>
<dbReference type="EMBL" id="CH902618">
    <property type="protein sequence ID" value="EDV40520.2"/>
    <property type="molecule type" value="Genomic_DNA"/>
</dbReference>
<gene>
    <name evidence="3" type="primary">Dana\GF10551</name>
    <name evidence="3" type="synonym">dana_GLEANR_10505</name>
    <name evidence="3" type="ORF">GF10551</name>
</gene>
<dbReference type="Proteomes" id="UP000007801">
    <property type="component" value="Unassembled WGS sequence"/>
</dbReference>
<proteinExistence type="predicted"/>
<dbReference type="InParanoid" id="B3M4U6"/>
<organism evidence="3 4">
    <name type="scientific">Drosophila ananassae</name>
    <name type="common">Fruit fly</name>
    <dbReference type="NCBI Taxonomy" id="7217"/>
    <lineage>
        <taxon>Eukaryota</taxon>
        <taxon>Metazoa</taxon>
        <taxon>Ecdysozoa</taxon>
        <taxon>Arthropoda</taxon>
        <taxon>Hexapoda</taxon>
        <taxon>Insecta</taxon>
        <taxon>Pterygota</taxon>
        <taxon>Neoptera</taxon>
        <taxon>Endopterygota</taxon>
        <taxon>Diptera</taxon>
        <taxon>Brachycera</taxon>
        <taxon>Muscomorpha</taxon>
        <taxon>Ephydroidea</taxon>
        <taxon>Drosophilidae</taxon>
        <taxon>Drosophila</taxon>
        <taxon>Sophophora</taxon>
    </lineage>
</organism>
<feature type="domain" description="MADF" evidence="2">
    <location>
        <begin position="90"/>
        <end position="181"/>
    </location>
</feature>
<evidence type="ECO:0000313" key="4">
    <source>
        <dbReference type="Proteomes" id="UP000007801"/>
    </source>
</evidence>
<evidence type="ECO:0000313" key="3">
    <source>
        <dbReference type="EMBL" id="EDV40520.2"/>
    </source>
</evidence>
<dbReference type="SMART" id="SM00595">
    <property type="entry name" value="MADF"/>
    <property type="match status" value="1"/>
</dbReference>
<keyword evidence="4" id="KW-1185">Reference proteome</keyword>
<reference evidence="3 4" key="1">
    <citation type="journal article" date="2007" name="Nature">
        <title>Evolution of genes and genomes on the Drosophila phylogeny.</title>
        <authorList>
            <consortium name="Drosophila 12 Genomes Consortium"/>
            <person name="Clark A.G."/>
            <person name="Eisen M.B."/>
            <person name="Smith D.R."/>
            <person name="Bergman C.M."/>
            <person name="Oliver B."/>
            <person name="Markow T.A."/>
            <person name="Kaufman T.C."/>
            <person name="Kellis M."/>
            <person name="Gelbart W."/>
            <person name="Iyer V.N."/>
            <person name="Pollard D.A."/>
            <person name="Sackton T.B."/>
            <person name="Larracuente A.M."/>
            <person name="Singh N.D."/>
            <person name="Abad J.P."/>
            <person name="Abt D.N."/>
            <person name="Adryan B."/>
            <person name="Aguade M."/>
            <person name="Akashi H."/>
            <person name="Anderson W.W."/>
            <person name="Aquadro C.F."/>
            <person name="Ardell D.H."/>
            <person name="Arguello R."/>
            <person name="Artieri C.G."/>
            <person name="Barbash D.A."/>
            <person name="Barker D."/>
            <person name="Barsanti P."/>
            <person name="Batterham P."/>
            <person name="Batzoglou S."/>
            <person name="Begun D."/>
            <person name="Bhutkar A."/>
            <person name="Blanco E."/>
            <person name="Bosak S.A."/>
            <person name="Bradley R.K."/>
            <person name="Brand A.D."/>
            <person name="Brent M.R."/>
            <person name="Brooks A.N."/>
            <person name="Brown R.H."/>
            <person name="Butlin R.K."/>
            <person name="Caggese C."/>
            <person name="Calvi B.R."/>
            <person name="Bernardo de Carvalho A."/>
            <person name="Caspi A."/>
            <person name="Castrezana S."/>
            <person name="Celniker S.E."/>
            <person name="Chang J.L."/>
            <person name="Chapple C."/>
            <person name="Chatterji S."/>
            <person name="Chinwalla A."/>
            <person name="Civetta A."/>
            <person name="Clifton S.W."/>
            <person name="Comeron J.M."/>
            <person name="Costello J.C."/>
            <person name="Coyne J.A."/>
            <person name="Daub J."/>
            <person name="David R.G."/>
            <person name="Delcher A.L."/>
            <person name="Delehaunty K."/>
            <person name="Do C.B."/>
            <person name="Ebling H."/>
            <person name="Edwards K."/>
            <person name="Eickbush T."/>
            <person name="Evans J.D."/>
            <person name="Filipski A."/>
            <person name="Findeiss S."/>
            <person name="Freyhult E."/>
            <person name="Fulton L."/>
            <person name="Fulton R."/>
            <person name="Garcia A.C."/>
            <person name="Gardiner A."/>
            <person name="Garfield D.A."/>
            <person name="Garvin B.E."/>
            <person name="Gibson G."/>
            <person name="Gilbert D."/>
            <person name="Gnerre S."/>
            <person name="Godfrey J."/>
            <person name="Good R."/>
            <person name="Gotea V."/>
            <person name="Gravely B."/>
            <person name="Greenberg A.J."/>
            <person name="Griffiths-Jones S."/>
            <person name="Gross S."/>
            <person name="Guigo R."/>
            <person name="Gustafson E.A."/>
            <person name="Haerty W."/>
            <person name="Hahn M.W."/>
            <person name="Halligan D.L."/>
            <person name="Halpern A.L."/>
            <person name="Halter G.M."/>
            <person name="Han M.V."/>
            <person name="Heger A."/>
            <person name="Hillier L."/>
            <person name="Hinrichs A.S."/>
            <person name="Holmes I."/>
            <person name="Hoskins R.A."/>
            <person name="Hubisz M.J."/>
            <person name="Hultmark D."/>
            <person name="Huntley M.A."/>
            <person name="Jaffe D.B."/>
            <person name="Jagadeeshan S."/>
            <person name="Jeck W.R."/>
            <person name="Johnson J."/>
            <person name="Jones C.D."/>
            <person name="Jordan W.C."/>
            <person name="Karpen G.H."/>
            <person name="Kataoka E."/>
            <person name="Keightley P.D."/>
            <person name="Kheradpour P."/>
            <person name="Kirkness E.F."/>
            <person name="Koerich L.B."/>
            <person name="Kristiansen K."/>
            <person name="Kudrna D."/>
            <person name="Kulathinal R.J."/>
            <person name="Kumar S."/>
            <person name="Kwok R."/>
            <person name="Lander E."/>
            <person name="Langley C.H."/>
            <person name="Lapoint R."/>
            <person name="Lazzaro B.P."/>
            <person name="Lee S.J."/>
            <person name="Levesque L."/>
            <person name="Li R."/>
            <person name="Lin C.F."/>
            <person name="Lin M.F."/>
            <person name="Lindblad-Toh K."/>
            <person name="Llopart A."/>
            <person name="Long M."/>
            <person name="Low L."/>
            <person name="Lozovsky E."/>
            <person name="Lu J."/>
            <person name="Luo M."/>
            <person name="Machado C.A."/>
            <person name="Makalowski W."/>
            <person name="Marzo M."/>
            <person name="Matsuda M."/>
            <person name="Matzkin L."/>
            <person name="McAllister B."/>
            <person name="McBride C.S."/>
            <person name="McKernan B."/>
            <person name="McKernan K."/>
            <person name="Mendez-Lago M."/>
            <person name="Minx P."/>
            <person name="Mollenhauer M.U."/>
            <person name="Montooth K."/>
            <person name="Mount S.M."/>
            <person name="Mu X."/>
            <person name="Myers E."/>
            <person name="Negre B."/>
            <person name="Newfeld S."/>
            <person name="Nielsen R."/>
            <person name="Noor M.A."/>
            <person name="O'Grady P."/>
            <person name="Pachter L."/>
            <person name="Papaceit M."/>
            <person name="Parisi M.J."/>
            <person name="Parisi M."/>
            <person name="Parts L."/>
            <person name="Pedersen J.S."/>
            <person name="Pesole G."/>
            <person name="Phillippy A.M."/>
            <person name="Ponting C.P."/>
            <person name="Pop M."/>
            <person name="Porcelli D."/>
            <person name="Powell J.R."/>
            <person name="Prohaska S."/>
            <person name="Pruitt K."/>
            <person name="Puig M."/>
            <person name="Quesneville H."/>
            <person name="Ram K.R."/>
            <person name="Rand D."/>
            <person name="Rasmussen M.D."/>
            <person name="Reed L.K."/>
            <person name="Reenan R."/>
            <person name="Reily A."/>
            <person name="Remington K.A."/>
            <person name="Rieger T.T."/>
            <person name="Ritchie M.G."/>
            <person name="Robin C."/>
            <person name="Rogers Y.H."/>
            <person name="Rohde C."/>
            <person name="Rozas J."/>
            <person name="Rubenfield M.J."/>
            <person name="Ruiz A."/>
            <person name="Russo S."/>
            <person name="Salzberg S.L."/>
            <person name="Sanchez-Gracia A."/>
            <person name="Saranga D.J."/>
            <person name="Sato H."/>
            <person name="Schaeffer S.W."/>
            <person name="Schatz M.C."/>
            <person name="Schlenke T."/>
            <person name="Schwartz R."/>
            <person name="Segarra C."/>
            <person name="Singh R.S."/>
            <person name="Sirot L."/>
            <person name="Sirota M."/>
            <person name="Sisneros N.B."/>
            <person name="Smith C.D."/>
            <person name="Smith T.F."/>
            <person name="Spieth J."/>
            <person name="Stage D.E."/>
            <person name="Stark A."/>
            <person name="Stephan W."/>
            <person name="Strausberg R.L."/>
            <person name="Strempel S."/>
            <person name="Sturgill D."/>
            <person name="Sutton G."/>
            <person name="Sutton G.G."/>
            <person name="Tao W."/>
            <person name="Teichmann S."/>
            <person name="Tobari Y.N."/>
            <person name="Tomimura Y."/>
            <person name="Tsolas J.M."/>
            <person name="Valente V.L."/>
            <person name="Venter E."/>
            <person name="Venter J.C."/>
            <person name="Vicario S."/>
            <person name="Vieira F.G."/>
            <person name="Vilella A.J."/>
            <person name="Villasante A."/>
            <person name="Walenz B."/>
            <person name="Wang J."/>
            <person name="Wasserman M."/>
            <person name="Watts T."/>
            <person name="Wilson D."/>
            <person name="Wilson R.K."/>
            <person name="Wing R.A."/>
            <person name="Wolfner M.F."/>
            <person name="Wong A."/>
            <person name="Wong G.K."/>
            <person name="Wu C.I."/>
            <person name="Wu G."/>
            <person name="Yamamoto D."/>
            <person name="Yang H.P."/>
            <person name="Yang S.P."/>
            <person name="Yorke J.A."/>
            <person name="Yoshida K."/>
            <person name="Zdobnov E."/>
            <person name="Zhang P."/>
            <person name="Zhang Y."/>
            <person name="Zimin A.V."/>
            <person name="Baldwin J."/>
            <person name="Abdouelleil A."/>
            <person name="Abdulkadir J."/>
            <person name="Abebe A."/>
            <person name="Abera B."/>
            <person name="Abreu J."/>
            <person name="Acer S.C."/>
            <person name="Aftuck L."/>
            <person name="Alexander A."/>
            <person name="An P."/>
            <person name="Anderson E."/>
            <person name="Anderson S."/>
            <person name="Arachi H."/>
            <person name="Azer M."/>
            <person name="Bachantsang P."/>
            <person name="Barry A."/>
            <person name="Bayul T."/>
            <person name="Berlin A."/>
            <person name="Bessette D."/>
            <person name="Bloom T."/>
            <person name="Blye J."/>
            <person name="Boguslavskiy L."/>
            <person name="Bonnet C."/>
            <person name="Boukhgalter B."/>
            <person name="Bourzgui I."/>
            <person name="Brown A."/>
            <person name="Cahill P."/>
            <person name="Channer S."/>
            <person name="Cheshatsang Y."/>
            <person name="Chuda L."/>
            <person name="Citroen M."/>
            <person name="Collymore A."/>
            <person name="Cooke P."/>
            <person name="Costello M."/>
            <person name="D'Aco K."/>
            <person name="Daza R."/>
            <person name="De Haan G."/>
            <person name="DeGray S."/>
            <person name="DeMaso C."/>
            <person name="Dhargay N."/>
            <person name="Dooley K."/>
            <person name="Dooley E."/>
            <person name="Doricent M."/>
            <person name="Dorje P."/>
            <person name="Dorjee K."/>
            <person name="Dupes A."/>
            <person name="Elong R."/>
            <person name="Falk J."/>
            <person name="Farina A."/>
            <person name="Faro S."/>
            <person name="Ferguson D."/>
            <person name="Fisher S."/>
            <person name="Foley C.D."/>
            <person name="Franke A."/>
            <person name="Friedrich D."/>
            <person name="Gadbois L."/>
            <person name="Gearin G."/>
            <person name="Gearin C.R."/>
            <person name="Giannoukos G."/>
            <person name="Goode T."/>
            <person name="Graham J."/>
            <person name="Grandbois E."/>
            <person name="Grewal S."/>
            <person name="Gyaltsen K."/>
            <person name="Hafez N."/>
            <person name="Hagos B."/>
            <person name="Hall J."/>
            <person name="Henson C."/>
            <person name="Hollinger A."/>
            <person name="Honan T."/>
            <person name="Huard M.D."/>
            <person name="Hughes L."/>
            <person name="Hurhula B."/>
            <person name="Husby M.E."/>
            <person name="Kamat A."/>
            <person name="Kanga B."/>
            <person name="Kashin S."/>
            <person name="Khazanovich D."/>
            <person name="Kisner P."/>
            <person name="Lance K."/>
            <person name="Lara M."/>
            <person name="Lee W."/>
            <person name="Lennon N."/>
            <person name="Letendre F."/>
            <person name="LeVine R."/>
            <person name="Lipovsky A."/>
            <person name="Liu X."/>
            <person name="Liu J."/>
            <person name="Liu S."/>
            <person name="Lokyitsang T."/>
            <person name="Lokyitsang Y."/>
            <person name="Lubonja R."/>
            <person name="Lui A."/>
            <person name="MacDonald P."/>
            <person name="Magnisalis V."/>
            <person name="Maru K."/>
            <person name="Matthews C."/>
            <person name="McCusker W."/>
            <person name="McDonough S."/>
            <person name="Mehta T."/>
            <person name="Meldrim J."/>
            <person name="Meneus L."/>
            <person name="Mihai O."/>
            <person name="Mihalev A."/>
            <person name="Mihova T."/>
            <person name="Mittelman R."/>
            <person name="Mlenga V."/>
            <person name="Montmayeur A."/>
            <person name="Mulrain L."/>
            <person name="Navidi A."/>
            <person name="Naylor J."/>
            <person name="Negash T."/>
            <person name="Nguyen T."/>
            <person name="Nguyen N."/>
            <person name="Nicol R."/>
            <person name="Norbu C."/>
            <person name="Norbu N."/>
            <person name="Novod N."/>
            <person name="O'Neill B."/>
            <person name="Osman S."/>
            <person name="Markiewicz E."/>
            <person name="Oyono O.L."/>
            <person name="Patti C."/>
            <person name="Phunkhang P."/>
            <person name="Pierre F."/>
            <person name="Priest M."/>
            <person name="Raghuraman S."/>
            <person name="Rege F."/>
            <person name="Reyes R."/>
            <person name="Rise C."/>
            <person name="Rogov P."/>
            <person name="Ross K."/>
            <person name="Ryan E."/>
            <person name="Settipalli S."/>
            <person name="Shea T."/>
            <person name="Sherpa N."/>
            <person name="Shi L."/>
            <person name="Shih D."/>
            <person name="Sparrow T."/>
            <person name="Spaulding J."/>
            <person name="Stalker J."/>
            <person name="Stange-Thomann N."/>
            <person name="Stavropoulos S."/>
            <person name="Stone C."/>
            <person name="Strader C."/>
            <person name="Tesfaye S."/>
            <person name="Thomson T."/>
            <person name="Thoulutsang Y."/>
            <person name="Thoulutsang D."/>
            <person name="Topham K."/>
            <person name="Topping I."/>
            <person name="Tsamla T."/>
            <person name="Vassiliev H."/>
            <person name="Vo A."/>
            <person name="Wangchuk T."/>
            <person name="Wangdi T."/>
            <person name="Weiand M."/>
            <person name="Wilkinson J."/>
            <person name="Wilson A."/>
            <person name="Yadav S."/>
            <person name="Young G."/>
            <person name="Yu Q."/>
            <person name="Zembek L."/>
            <person name="Zhong D."/>
            <person name="Zimmer A."/>
            <person name="Zwirko Z."/>
            <person name="Jaffe D.B."/>
            <person name="Alvarez P."/>
            <person name="Brockman W."/>
            <person name="Butler J."/>
            <person name="Chin C."/>
            <person name="Gnerre S."/>
            <person name="Grabherr M."/>
            <person name="Kleber M."/>
            <person name="Mauceli E."/>
            <person name="MacCallum I."/>
        </authorList>
    </citation>
    <scope>NUCLEOTIDE SEQUENCE [LARGE SCALE GENOMIC DNA]</scope>
    <source>
        <strain evidence="4">Tucson 14024-0371.13</strain>
    </source>
</reference>
<dbReference type="eggNOG" id="KOG3936">
    <property type="taxonomic scope" value="Eukaryota"/>
</dbReference>
<evidence type="ECO:0000259" key="2">
    <source>
        <dbReference type="PROSITE" id="PS51029"/>
    </source>
</evidence>
<feature type="region of interest" description="Disordered" evidence="1">
    <location>
        <begin position="348"/>
        <end position="376"/>
    </location>
</feature>
<dbReference type="PANTHER" id="PTHR21505:SF8">
    <property type="entry name" value="DPT-YFP REPRESSOR BY OVEREXPRESSION, ISOFORM D-RELATED"/>
    <property type="match status" value="1"/>
</dbReference>
<sequence>MEQKHRRCCFKRSGLNFTVPCSQFTESSGIRDRQVTDAVGVAVASSISKAKEKHHKSWSPILSFFGRKKSKKMDPLRGSPLEMEEQDVRKLIRLYRKHDNLYNPKNSYYGNKEIDEDCYNAMVPSFPGQTSTGLRSRVEELRSLFEREYTIMESAHRKYGEIMTPSIRYYNEFLFLVPYLCINFDKEWSQSSSQVTNPNSKLSVKDIQNRVVNNMASMTGCPLTPFPNHVSYICKKGKKKKTKDKDKDKDKDESLNADEDSETRTHTSVTFASSPDLCPCDVESQSEKDAPPKTNNEKSKMSVQSSYYSNELDLKTTDLTCARRPDNSPCLPECRVVIAEPPPPCTKIPNPAAVPEGTEGRSSSTGAASIRRCSQPNGPVPPIPPSCLAQNVNNQQVLSSTTPTGNGQQVQMLCEMIRMELTTAPDFIYFDAKWRIIEILREVHKRQLVLKKATPLNQAQKISCLNENYLLGQKPGKRPPCKVEKGGCPYCMRNAN</sequence>
<dbReference type="HOGENOM" id="CLU_403487_0_0_1"/>
<dbReference type="OrthoDB" id="41362at2759"/>
<keyword evidence="3" id="KW-0560">Oxidoreductase</keyword>
<protein>
    <recommendedName>
        <fullName evidence="2">MADF domain-containing protein</fullName>
    </recommendedName>
</protein>
<dbReference type="Pfam" id="PF10545">
    <property type="entry name" value="MADF_DNA_bdg"/>
    <property type="match status" value="1"/>
</dbReference>
<dbReference type="GO" id="GO:0016491">
    <property type="term" value="F:oxidoreductase activity"/>
    <property type="evidence" value="ECO:0007669"/>
    <property type="project" value="UniProtKB-KW"/>
</dbReference>
<feature type="region of interest" description="Disordered" evidence="1">
    <location>
        <begin position="241"/>
        <end position="309"/>
    </location>
</feature>
<dbReference type="AlphaFoldDB" id="B3M4U6"/>
<dbReference type="PROSITE" id="PS51029">
    <property type="entry name" value="MADF"/>
    <property type="match status" value="1"/>
</dbReference>
<feature type="compositionally biased region" description="Basic and acidic residues" evidence="1">
    <location>
        <begin position="243"/>
        <end position="254"/>
    </location>
</feature>
<name>B3M4U6_DROAN</name>
<dbReference type="PANTHER" id="PTHR21505">
    <property type="entry name" value="MADF DOMAIN-CONTAINING PROTEIN-RELATED"/>
    <property type="match status" value="1"/>
</dbReference>
<dbReference type="InterPro" id="IPR006578">
    <property type="entry name" value="MADF-dom"/>
</dbReference>
<accession>B3M4U6</accession>
<dbReference type="STRING" id="7217.B3M4U6"/>